<dbReference type="SUPFAM" id="SSF51569">
    <property type="entry name" value="Aldolase"/>
    <property type="match status" value="1"/>
</dbReference>
<dbReference type="PANTHER" id="PTHR11458">
    <property type="entry name" value="DELTA-AMINOLEVULINIC ACID DEHYDRATASE"/>
    <property type="match status" value="1"/>
</dbReference>
<dbReference type="PRINTS" id="PR00144">
    <property type="entry name" value="DALDHYDRTASE"/>
</dbReference>
<accession>A0ABV0NG46</accession>
<organism evidence="11 12">
    <name type="scientific">Goodea atripinnis</name>
    <dbReference type="NCBI Taxonomy" id="208336"/>
    <lineage>
        <taxon>Eukaryota</taxon>
        <taxon>Metazoa</taxon>
        <taxon>Chordata</taxon>
        <taxon>Craniata</taxon>
        <taxon>Vertebrata</taxon>
        <taxon>Euteleostomi</taxon>
        <taxon>Actinopterygii</taxon>
        <taxon>Neopterygii</taxon>
        <taxon>Teleostei</taxon>
        <taxon>Neoteleostei</taxon>
        <taxon>Acanthomorphata</taxon>
        <taxon>Ovalentaria</taxon>
        <taxon>Atherinomorphae</taxon>
        <taxon>Cyprinodontiformes</taxon>
        <taxon>Goodeidae</taxon>
        <taxon>Goodea</taxon>
    </lineage>
</organism>
<sequence>VSVLSYSAKFASCYYGTQHSRSLRSETGAAISFLPEREDWPSELCLCSPQERDVREGADMLMVKPGLPYLDIVRDVKDKVSSWSFFKQRELRVLHSLGGWSFPHLDDFH</sequence>
<evidence type="ECO:0000313" key="11">
    <source>
        <dbReference type="EMBL" id="MEQ2170346.1"/>
    </source>
</evidence>
<dbReference type="InterPro" id="IPR001731">
    <property type="entry name" value="ALAD"/>
</dbReference>
<keyword evidence="4 9" id="KW-0456">Lyase</keyword>
<keyword evidence="5 9" id="KW-0627">Porphyrin biosynthesis</keyword>
<dbReference type="Pfam" id="PF00490">
    <property type="entry name" value="ALAD"/>
    <property type="match status" value="1"/>
</dbReference>
<protein>
    <recommendedName>
        <fullName evidence="9">Delta-aminolevulinic acid dehydratase</fullName>
        <ecNumber evidence="9">4.2.1.24</ecNumber>
    </recommendedName>
</protein>
<keyword evidence="12" id="KW-1185">Reference proteome</keyword>
<gene>
    <name evidence="11" type="ORF">GOODEAATRI_034580</name>
</gene>
<comment type="subunit">
    <text evidence="7">Homooctamer; active form. Homohexamer; low activity form.</text>
</comment>
<evidence type="ECO:0000256" key="6">
    <source>
        <dbReference type="ARBA" id="ARBA00025628"/>
    </source>
</evidence>
<dbReference type="Proteomes" id="UP001476798">
    <property type="component" value="Unassembled WGS sequence"/>
</dbReference>
<dbReference type="InterPro" id="IPR013785">
    <property type="entry name" value="Aldolase_TIM"/>
</dbReference>
<evidence type="ECO:0000256" key="10">
    <source>
        <dbReference type="RuleBase" id="RU004161"/>
    </source>
</evidence>
<evidence type="ECO:0000256" key="2">
    <source>
        <dbReference type="ARBA" id="ARBA00008055"/>
    </source>
</evidence>
<reference evidence="11 12" key="1">
    <citation type="submission" date="2021-06" db="EMBL/GenBank/DDBJ databases">
        <authorList>
            <person name="Palmer J.M."/>
        </authorList>
    </citation>
    <scope>NUCLEOTIDE SEQUENCE [LARGE SCALE GENOMIC DNA]</scope>
    <source>
        <strain evidence="11 12">GA_2019</strain>
        <tissue evidence="11">Muscle</tissue>
    </source>
</reference>
<comment type="catalytic activity">
    <reaction evidence="8 9">
        <text>2 5-aminolevulinate = porphobilinogen + 2 H2O + H(+)</text>
        <dbReference type="Rhea" id="RHEA:24064"/>
        <dbReference type="ChEBI" id="CHEBI:15377"/>
        <dbReference type="ChEBI" id="CHEBI:15378"/>
        <dbReference type="ChEBI" id="CHEBI:58126"/>
        <dbReference type="ChEBI" id="CHEBI:356416"/>
        <dbReference type="EC" id="4.2.1.24"/>
    </reaction>
</comment>
<proteinExistence type="inferred from homology"/>
<comment type="similarity">
    <text evidence="2 10">Belongs to the ALAD family.</text>
</comment>
<evidence type="ECO:0000256" key="3">
    <source>
        <dbReference type="ARBA" id="ARBA00023133"/>
    </source>
</evidence>
<keyword evidence="3" id="KW-0350">Heme biosynthesis</keyword>
<comment type="function">
    <text evidence="6">Catalyzes an early step in the biosynthesis of tetrapyrroles. Binds two molecules of 5-aminolevulinate per subunit, each at a distinct site, and catalyzes their condensation to form porphobilinogen.</text>
</comment>
<evidence type="ECO:0000256" key="7">
    <source>
        <dbReference type="ARBA" id="ARBA00025861"/>
    </source>
</evidence>
<comment type="caution">
    <text evidence="11">The sequence shown here is derived from an EMBL/GenBank/DDBJ whole genome shotgun (WGS) entry which is preliminary data.</text>
</comment>
<evidence type="ECO:0000256" key="4">
    <source>
        <dbReference type="ARBA" id="ARBA00023239"/>
    </source>
</evidence>
<evidence type="ECO:0000313" key="12">
    <source>
        <dbReference type="Proteomes" id="UP001476798"/>
    </source>
</evidence>
<evidence type="ECO:0000256" key="9">
    <source>
        <dbReference type="RuleBase" id="RU000515"/>
    </source>
</evidence>
<evidence type="ECO:0000256" key="8">
    <source>
        <dbReference type="ARBA" id="ARBA00047651"/>
    </source>
</evidence>
<dbReference type="EC" id="4.2.1.24" evidence="9"/>
<evidence type="ECO:0000256" key="5">
    <source>
        <dbReference type="ARBA" id="ARBA00023244"/>
    </source>
</evidence>
<dbReference type="PANTHER" id="PTHR11458:SF0">
    <property type="entry name" value="DELTA-AMINOLEVULINIC ACID DEHYDRATASE"/>
    <property type="match status" value="1"/>
</dbReference>
<dbReference type="Gene3D" id="3.20.20.70">
    <property type="entry name" value="Aldolase class I"/>
    <property type="match status" value="1"/>
</dbReference>
<dbReference type="InterPro" id="IPR030656">
    <property type="entry name" value="ALAD_AS"/>
</dbReference>
<feature type="non-terminal residue" evidence="11">
    <location>
        <position position="1"/>
    </location>
</feature>
<dbReference type="EMBL" id="JAHRIO010039384">
    <property type="protein sequence ID" value="MEQ2170346.1"/>
    <property type="molecule type" value="Genomic_DNA"/>
</dbReference>
<comment type="pathway">
    <text evidence="1">Porphyrin-containing compound metabolism; protoporphyrin-IX biosynthesis; coproporphyrinogen-III from 5-aminolevulinate: step 1/4.</text>
</comment>
<evidence type="ECO:0000256" key="1">
    <source>
        <dbReference type="ARBA" id="ARBA00004694"/>
    </source>
</evidence>
<dbReference type="PROSITE" id="PS00169">
    <property type="entry name" value="D_ALA_DEHYDRATASE"/>
    <property type="match status" value="1"/>
</dbReference>
<name>A0ABV0NG46_9TELE</name>